<reference evidence="7 8" key="2">
    <citation type="journal article" date="2014" name="FEMS Microbiol. Lett.">
        <title>Draft genomic DNA sequence of the facultatively methylotrophic bacterium Acidomonas methanolica type strain MB58.</title>
        <authorList>
            <person name="Higashiura N."/>
            <person name="Hadano H."/>
            <person name="Hirakawa H."/>
            <person name="Matsutani M."/>
            <person name="Takabe S."/>
            <person name="Matsushita K."/>
            <person name="Azuma Y."/>
        </authorList>
    </citation>
    <scope>NUCLEOTIDE SEQUENCE [LARGE SCALE GENOMIC DNA]</scope>
    <source>
        <strain evidence="7 8">MB58</strain>
    </source>
</reference>
<keyword evidence="2" id="KW-0813">Transport</keyword>
<evidence type="ECO:0000256" key="1">
    <source>
        <dbReference type="ARBA" id="ARBA00009477"/>
    </source>
</evidence>
<accession>A0A023D325</accession>
<organism evidence="7 8">
    <name type="scientific">Acidomonas methanolica NBRC 104435</name>
    <dbReference type="NCBI Taxonomy" id="1231351"/>
    <lineage>
        <taxon>Bacteria</taxon>
        <taxon>Pseudomonadati</taxon>
        <taxon>Pseudomonadota</taxon>
        <taxon>Alphaproteobacteria</taxon>
        <taxon>Acetobacterales</taxon>
        <taxon>Acetobacteraceae</taxon>
        <taxon>Acidomonas</taxon>
    </lineage>
</organism>
<dbReference type="GO" id="GO:0060003">
    <property type="term" value="P:copper ion export"/>
    <property type="evidence" value="ECO:0007669"/>
    <property type="project" value="TreeGrafter"/>
</dbReference>
<evidence type="ECO:0000259" key="4">
    <source>
        <dbReference type="Pfam" id="PF25954"/>
    </source>
</evidence>
<dbReference type="GO" id="GO:0022857">
    <property type="term" value="F:transmembrane transporter activity"/>
    <property type="evidence" value="ECO:0007669"/>
    <property type="project" value="InterPro"/>
</dbReference>
<dbReference type="GO" id="GO:0030313">
    <property type="term" value="C:cell envelope"/>
    <property type="evidence" value="ECO:0007669"/>
    <property type="project" value="TreeGrafter"/>
</dbReference>
<dbReference type="InterPro" id="IPR058627">
    <property type="entry name" value="MdtA-like_C"/>
</dbReference>
<keyword evidence="3" id="KW-0175">Coiled coil</keyword>
<evidence type="ECO:0000313" key="7">
    <source>
        <dbReference type="EMBL" id="GAJ28155.1"/>
    </source>
</evidence>
<evidence type="ECO:0000259" key="6">
    <source>
        <dbReference type="Pfam" id="PF25973"/>
    </source>
</evidence>
<dbReference type="InterPro" id="IPR006143">
    <property type="entry name" value="RND_pump_MFP"/>
</dbReference>
<dbReference type="Gene3D" id="2.40.30.170">
    <property type="match status" value="1"/>
</dbReference>
<dbReference type="AlphaFoldDB" id="A0A023D325"/>
<dbReference type="PANTHER" id="PTHR30097:SF4">
    <property type="entry name" value="SLR6042 PROTEIN"/>
    <property type="match status" value="1"/>
</dbReference>
<evidence type="ECO:0000313" key="8">
    <source>
        <dbReference type="Proteomes" id="UP000019760"/>
    </source>
</evidence>
<comment type="caution">
    <text evidence="7">The sequence shown here is derived from an EMBL/GenBank/DDBJ whole genome shotgun (WGS) entry which is preliminary data.</text>
</comment>
<evidence type="ECO:0000259" key="5">
    <source>
        <dbReference type="Pfam" id="PF25967"/>
    </source>
</evidence>
<dbReference type="Gene3D" id="2.40.50.100">
    <property type="match status" value="1"/>
</dbReference>
<keyword evidence="8" id="KW-1185">Reference proteome</keyword>
<dbReference type="GO" id="GO:0015679">
    <property type="term" value="P:plasma membrane copper ion transport"/>
    <property type="evidence" value="ECO:0007669"/>
    <property type="project" value="TreeGrafter"/>
</dbReference>
<feature type="domain" description="Multidrug resistance protein MdtA-like C-terminal permuted SH3" evidence="5">
    <location>
        <begin position="322"/>
        <end position="378"/>
    </location>
</feature>
<comment type="similarity">
    <text evidence="1">Belongs to the membrane fusion protein (MFP) (TC 8.A.1) family.</text>
</comment>
<dbReference type="Gene3D" id="2.40.420.20">
    <property type="match status" value="1"/>
</dbReference>
<dbReference type="InterPro" id="IPR051909">
    <property type="entry name" value="MFP_Cation_Efflux"/>
</dbReference>
<dbReference type="Pfam" id="PF25973">
    <property type="entry name" value="BSH_CzcB"/>
    <property type="match status" value="1"/>
</dbReference>
<dbReference type="NCBIfam" id="TIGR01730">
    <property type="entry name" value="RND_mfp"/>
    <property type="match status" value="1"/>
</dbReference>
<dbReference type="PANTHER" id="PTHR30097">
    <property type="entry name" value="CATION EFFLUX SYSTEM PROTEIN CUSB"/>
    <property type="match status" value="1"/>
</dbReference>
<protein>
    <submittedName>
        <fullName evidence="7">Heavy metal/cation efflux pump CzcB/HlyD</fullName>
    </submittedName>
</protein>
<dbReference type="OrthoDB" id="9806939at2"/>
<feature type="domain" description="CzcB-like barrel-sandwich hybrid" evidence="6">
    <location>
        <begin position="88"/>
        <end position="229"/>
    </location>
</feature>
<name>A0A023D325_ACIMT</name>
<dbReference type="Pfam" id="PF25954">
    <property type="entry name" value="Beta-barrel_RND_2"/>
    <property type="match status" value="1"/>
</dbReference>
<dbReference type="Gene3D" id="1.10.287.470">
    <property type="entry name" value="Helix hairpin bin"/>
    <property type="match status" value="1"/>
</dbReference>
<evidence type="ECO:0000256" key="2">
    <source>
        <dbReference type="ARBA" id="ARBA00022448"/>
    </source>
</evidence>
<dbReference type="GO" id="GO:0016020">
    <property type="term" value="C:membrane"/>
    <property type="evidence" value="ECO:0007669"/>
    <property type="project" value="InterPro"/>
</dbReference>
<dbReference type="Pfam" id="PF25967">
    <property type="entry name" value="RND-MFP_C"/>
    <property type="match status" value="1"/>
</dbReference>
<dbReference type="SUPFAM" id="SSF111369">
    <property type="entry name" value="HlyD-like secretion proteins"/>
    <property type="match status" value="1"/>
</dbReference>
<reference evidence="8" key="1">
    <citation type="journal article" date="2014" name="FEMS Microbiol. Lett.">
        <title>Draft Genomic DNA Sequence of the Facultatively Methylotrophic Bacterium Acidomonas methanolica type strain MB58.</title>
        <authorList>
            <person name="Higashiura N."/>
            <person name="Hadano H."/>
            <person name="Hirakawa H."/>
            <person name="Matsutani M."/>
            <person name="Takabe S."/>
            <person name="Matsushita K."/>
            <person name="Azuma Y."/>
        </authorList>
    </citation>
    <scope>NUCLEOTIDE SEQUENCE [LARGE SCALE GENOMIC DNA]</scope>
    <source>
        <strain evidence="8">MB58</strain>
    </source>
</reference>
<dbReference type="EMBL" id="BAND01000015">
    <property type="protein sequence ID" value="GAJ28155.1"/>
    <property type="molecule type" value="Genomic_DNA"/>
</dbReference>
<dbReference type="RefSeq" id="WP_052511661.1">
    <property type="nucleotide sequence ID" value="NZ_BAND01000015.1"/>
</dbReference>
<dbReference type="InterPro" id="IPR058647">
    <property type="entry name" value="BSH_CzcB-like"/>
</dbReference>
<evidence type="ECO:0000256" key="3">
    <source>
        <dbReference type="SAM" id="Coils"/>
    </source>
</evidence>
<feature type="coiled-coil region" evidence="3">
    <location>
        <begin position="156"/>
        <end position="190"/>
    </location>
</feature>
<feature type="domain" description="CusB-like beta-barrel" evidence="4">
    <location>
        <begin position="240"/>
        <end position="315"/>
    </location>
</feature>
<dbReference type="InterPro" id="IPR058792">
    <property type="entry name" value="Beta-barrel_RND_2"/>
</dbReference>
<proteinExistence type="inferred from homology"/>
<gene>
    <name evidence="7" type="ORF">Amme_015_022</name>
</gene>
<dbReference type="FunFam" id="2.40.30.170:FF:000010">
    <property type="entry name" value="Efflux RND transporter periplasmic adaptor subunit"/>
    <property type="match status" value="1"/>
</dbReference>
<sequence>MHSISARHQVLAIVLAFVLSAVIFGVVRHRRPPPGTLSPAMLHKRVDGAIVVADGAPLMSRLEIAPVTVETIPHGLRVPGIVRADPRRTLTIVAPVAGRVLSAPYRPGDPIRRGDVLALLAAGDFDQAWADLEKARAQLAYEEKVVHRAEGVLAVGGNAQKDLDSARNDYAQAEAELQRAQHRVDSLAGHAAPKEAAQAKTGVVPILSPVDGVVASTTLAPGQYVSDPTATLMTLLDLSTIWVEAAIPEDEAHAVHIGESARADFLAWPGPGCHGPLFTVDPTLTPDTRRLTARIACANTAMKLLPNMYADVTIDVPQPAEILVPKSALLMNNDALSVFLEIAPQTYMRRMVTVSYDEGDTVRVLTGLKAGDKIITRGGILINDN</sequence>
<dbReference type="Proteomes" id="UP000019760">
    <property type="component" value="Unassembled WGS sequence"/>
</dbReference>